<dbReference type="PANTHER" id="PTHR35851">
    <property type="entry name" value="CELL DIVISION PROTEIN FTSQ"/>
    <property type="match status" value="1"/>
</dbReference>
<dbReference type="HAMAP" id="MF_00911">
    <property type="entry name" value="FtsQ_subfam"/>
    <property type="match status" value="1"/>
</dbReference>
<dbReference type="Gene3D" id="3.40.50.11690">
    <property type="entry name" value="Cell division protein FtsQ/DivIB"/>
    <property type="match status" value="1"/>
</dbReference>
<keyword evidence="6 9" id="KW-1133">Transmembrane helix</keyword>
<dbReference type="Proteomes" id="UP000229730">
    <property type="component" value="Unassembled WGS sequence"/>
</dbReference>
<dbReference type="InterPro" id="IPR026579">
    <property type="entry name" value="FtsQ"/>
</dbReference>
<keyword evidence="13" id="KW-1185">Reference proteome</keyword>
<dbReference type="RefSeq" id="WP_099471183.1">
    <property type="nucleotide sequence ID" value="NZ_CP041025.1"/>
</dbReference>
<comment type="caution">
    <text evidence="12">The sequence shown here is derived from an EMBL/GenBank/DDBJ whole genome shotgun (WGS) entry which is preliminary data.</text>
</comment>
<evidence type="ECO:0000256" key="6">
    <source>
        <dbReference type="ARBA" id="ARBA00022989"/>
    </source>
</evidence>
<dbReference type="Pfam" id="PF08478">
    <property type="entry name" value="POTRA_1"/>
    <property type="match status" value="1"/>
</dbReference>
<dbReference type="InParanoid" id="A0A2G4YTN0"/>
<dbReference type="GO" id="GO:0043093">
    <property type="term" value="P:FtsZ-dependent cytokinesis"/>
    <property type="evidence" value="ECO:0007669"/>
    <property type="project" value="UniProtKB-UniRule"/>
</dbReference>
<keyword evidence="2 9" id="KW-1003">Cell membrane</keyword>
<protein>
    <recommendedName>
        <fullName evidence="9">Cell division protein FtsQ</fullName>
    </recommendedName>
</protein>
<keyword evidence="3 9" id="KW-0997">Cell inner membrane</keyword>
<keyword evidence="5 9" id="KW-0812">Transmembrane</keyword>
<comment type="subcellular location">
    <subcellularLocation>
        <location evidence="9">Cell inner membrane</location>
        <topology evidence="9">Single-pass type II membrane protein</topology>
    </subcellularLocation>
    <subcellularLocation>
        <location evidence="1">Membrane</location>
    </subcellularLocation>
    <text evidence="9">Localizes to the division septum.</text>
</comment>
<comment type="function">
    <text evidence="9">Essential cell division protein.</text>
</comment>
<evidence type="ECO:0000313" key="13">
    <source>
        <dbReference type="Proteomes" id="UP000229730"/>
    </source>
</evidence>
<keyword evidence="7 9" id="KW-0472">Membrane</keyword>
<evidence type="ECO:0000256" key="7">
    <source>
        <dbReference type="ARBA" id="ARBA00023136"/>
    </source>
</evidence>
<dbReference type="GO" id="GO:0090529">
    <property type="term" value="P:cell septum assembly"/>
    <property type="evidence" value="ECO:0007669"/>
    <property type="project" value="InterPro"/>
</dbReference>
<evidence type="ECO:0000256" key="8">
    <source>
        <dbReference type="ARBA" id="ARBA00023306"/>
    </source>
</evidence>
<dbReference type="GO" id="GO:0005886">
    <property type="term" value="C:plasma membrane"/>
    <property type="evidence" value="ECO:0007669"/>
    <property type="project" value="UniProtKB-SubCell"/>
</dbReference>
<dbReference type="FunCoup" id="A0A2G4YTN0">
    <property type="interactions" value="50"/>
</dbReference>
<evidence type="ECO:0000256" key="10">
    <source>
        <dbReference type="SAM" id="MobiDB-lite"/>
    </source>
</evidence>
<accession>A0A2G4YTN0</accession>
<comment type="similarity">
    <text evidence="9">Belongs to the FtsQ/DivIB family. FtsQ subfamily.</text>
</comment>
<dbReference type="InterPro" id="IPR045335">
    <property type="entry name" value="FtsQ_C_sf"/>
</dbReference>
<evidence type="ECO:0000256" key="1">
    <source>
        <dbReference type="ARBA" id="ARBA00004370"/>
    </source>
</evidence>
<dbReference type="InterPro" id="IPR013685">
    <property type="entry name" value="POTRA_FtsQ_type"/>
</dbReference>
<dbReference type="AlphaFoldDB" id="A0A2G4YTN0"/>
<organism evidence="12 13">
    <name type="scientific">Paremcibacter congregatus</name>
    <dbReference type="NCBI Taxonomy" id="2043170"/>
    <lineage>
        <taxon>Bacteria</taxon>
        <taxon>Pseudomonadati</taxon>
        <taxon>Pseudomonadota</taxon>
        <taxon>Alphaproteobacteria</taxon>
        <taxon>Emcibacterales</taxon>
        <taxon>Emcibacteraceae</taxon>
        <taxon>Paremcibacter</taxon>
    </lineage>
</organism>
<feature type="domain" description="POTRA" evidence="11">
    <location>
        <begin position="91"/>
        <end position="159"/>
    </location>
</feature>
<evidence type="ECO:0000256" key="5">
    <source>
        <dbReference type="ARBA" id="ARBA00022692"/>
    </source>
</evidence>
<reference evidence="12 13" key="1">
    <citation type="submission" date="2017-10" db="EMBL/GenBank/DDBJ databases">
        <title>Frigbacter circumglobatus gen. nov. sp. nov., isolated from sediment cultured in situ.</title>
        <authorList>
            <person name="Zhao Z."/>
        </authorList>
    </citation>
    <scope>NUCLEOTIDE SEQUENCE [LARGE SCALE GENOMIC DNA]</scope>
    <source>
        <strain evidence="12 13">ZYL</strain>
    </source>
</reference>
<evidence type="ECO:0000256" key="4">
    <source>
        <dbReference type="ARBA" id="ARBA00022618"/>
    </source>
</evidence>
<evidence type="ECO:0000256" key="2">
    <source>
        <dbReference type="ARBA" id="ARBA00022475"/>
    </source>
</evidence>
<dbReference type="PROSITE" id="PS51779">
    <property type="entry name" value="POTRA"/>
    <property type="match status" value="1"/>
</dbReference>
<feature type="region of interest" description="Disordered" evidence="10">
    <location>
        <begin position="1"/>
        <end position="20"/>
    </location>
</feature>
<keyword evidence="4 9" id="KW-0132">Cell division</keyword>
<dbReference type="GO" id="GO:0032153">
    <property type="term" value="C:cell division site"/>
    <property type="evidence" value="ECO:0007669"/>
    <property type="project" value="UniProtKB-UniRule"/>
</dbReference>
<evidence type="ECO:0000313" key="12">
    <source>
        <dbReference type="EMBL" id="PHZ85600.1"/>
    </source>
</evidence>
<dbReference type="Pfam" id="PF03799">
    <property type="entry name" value="FtsQ_DivIB_C"/>
    <property type="match status" value="1"/>
</dbReference>
<dbReference type="OrthoDB" id="9783091at2"/>
<evidence type="ECO:0000256" key="3">
    <source>
        <dbReference type="ARBA" id="ARBA00022519"/>
    </source>
</evidence>
<dbReference type="EMBL" id="PDEM01000009">
    <property type="protein sequence ID" value="PHZ85600.1"/>
    <property type="molecule type" value="Genomic_DNA"/>
</dbReference>
<feature type="transmembrane region" description="Helical" evidence="9">
    <location>
        <begin position="45"/>
        <end position="66"/>
    </location>
</feature>
<proteinExistence type="inferred from homology"/>
<dbReference type="Gene3D" id="3.10.20.310">
    <property type="entry name" value="membrane protein fhac"/>
    <property type="match status" value="1"/>
</dbReference>
<evidence type="ECO:0000256" key="9">
    <source>
        <dbReference type="HAMAP-Rule" id="MF_00911"/>
    </source>
</evidence>
<evidence type="ECO:0000259" key="11">
    <source>
        <dbReference type="PROSITE" id="PS51779"/>
    </source>
</evidence>
<dbReference type="PANTHER" id="PTHR35851:SF1">
    <property type="entry name" value="CELL DIVISION PROTEIN FTSQ"/>
    <property type="match status" value="1"/>
</dbReference>
<name>A0A2G4YTN0_9PROT</name>
<sequence>MWPLRQKPPVKGGKKVSGKKVPAKKVVKRGAKQAQSLIWRRRWDLLIRATSMAVVCFGVVTSIYIWKSGLLKEWMLEAGDTVDRQIAEAGYTVGEVRIRGQKYSTLQQVRTALALYDGQSIVSLDIDEMLRRVEALPWVNEATIVRVMPDALEVTITEHTAAALWQVDEQLFLITAEGHIITDQNVESFTDLPHVVGEGAQQNLAGLLAMKATYPALFTRVKSAIWVGGRRWDLNFHNGVKIKLPEKGSDLAWEQLYQYEDRQKILSKKILMIDLRLHGKTVVRLTPEEVKRRKLLAESGQAEETI</sequence>
<gene>
    <name evidence="9" type="primary">ftsQ</name>
    <name evidence="12" type="ORF">CRD36_02610</name>
</gene>
<dbReference type="InterPro" id="IPR034746">
    <property type="entry name" value="POTRA"/>
</dbReference>
<keyword evidence="8 9" id="KW-0131">Cell cycle</keyword>
<dbReference type="InterPro" id="IPR005548">
    <property type="entry name" value="Cell_div_FtsQ/DivIB_C"/>
</dbReference>